<organism evidence="4 5">
    <name type="scientific">Mycobacterium kansasii</name>
    <dbReference type="NCBI Taxonomy" id="1768"/>
    <lineage>
        <taxon>Bacteria</taxon>
        <taxon>Bacillati</taxon>
        <taxon>Actinomycetota</taxon>
        <taxon>Actinomycetes</taxon>
        <taxon>Mycobacteriales</taxon>
        <taxon>Mycobacteriaceae</taxon>
        <taxon>Mycobacterium</taxon>
    </lineage>
</organism>
<dbReference type="InterPro" id="IPR011551">
    <property type="entry name" value="NTP_PyrPHydrolase_MazG"/>
</dbReference>
<dbReference type="InterPro" id="IPR004518">
    <property type="entry name" value="MazG-like_dom"/>
</dbReference>
<dbReference type="NCBIfam" id="NF008987">
    <property type="entry name" value="PRK12334.1-1"/>
    <property type="match status" value="1"/>
</dbReference>
<dbReference type="InterPro" id="IPR048015">
    <property type="entry name" value="NTP-PPase_MazG-like_N"/>
</dbReference>
<dbReference type="EC" id="3.6.1.8" evidence="4"/>
<reference evidence="4 5" key="1">
    <citation type="submission" date="2017-02" db="EMBL/GenBank/DDBJ databases">
        <title>Complete genome sequences of Mycobacterium kansasii strains isolated from rhesus macaques.</title>
        <authorList>
            <person name="Panda A."/>
            <person name="Nagaraj S."/>
            <person name="Zhao X."/>
            <person name="Tettelin H."/>
            <person name="Detolla L.J."/>
        </authorList>
    </citation>
    <scope>NUCLEOTIDE SEQUENCE [LARGE SCALE GENOMIC DNA]</scope>
    <source>
        <strain evidence="4 5">11-3469</strain>
    </source>
</reference>
<keyword evidence="4" id="KW-0378">Hydrolase</keyword>
<dbReference type="Pfam" id="PF03819">
    <property type="entry name" value="MazG"/>
    <property type="match status" value="1"/>
</dbReference>
<dbReference type="GO" id="GO:0046076">
    <property type="term" value="P:dTTP catabolic process"/>
    <property type="evidence" value="ECO:0007669"/>
    <property type="project" value="TreeGrafter"/>
</dbReference>
<evidence type="ECO:0000256" key="1">
    <source>
        <dbReference type="SAM" id="MobiDB-lite"/>
    </source>
</evidence>
<gene>
    <name evidence="4" type="primary">mazG</name>
    <name evidence="4" type="ORF">BZL29_2709</name>
    <name evidence="3" type="ORF">NIIDMKKI_12050</name>
</gene>
<keyword evidence="6" id="KW-1185">Reference proteome</keyword>
<evidence type="ECO:0000259" key="2">
    <source>
        <dbReference type="Pfam" id="PF03819"/>
    </source>
</evidence>
<protein>
    <submittedName>
        <fullName evidence="4">Nucleoside triphosphate pyrophosphohydrolase</fullName>
        <ecNumber evidence="4">3.6.1.8</ecNumber>
    </submittedName>
</protein>
<accession>A0A1V3XQE8</accession>
<dbReference type="RefSeq" id="WP_023367082.1">
    <property type="nucleotide sequence ID" value="NZ_BLYZ01000002.1"/>
</dbReference>
<dbReference type="GO" id="GO:0046061">
    <property type="term" value="P:dATP catabolic process"/>
    <property type="evidence" value="ECO:0007669"/>
    <property type="project" value="TreeGrafter"/>
</dbReference>
<feature type="domain" description="NTP pyrophosphohydrolase MazG-like" evidence="2">
    <location>
        <begin position="107"/>
        <end position="181"/>
    </location>
</feature>
<evidence type="ECO:0000313" key="5">
    <source>
        <dbReference type="Proteomes" id="UP000188532"/>
    </source>
</evidence>
<dbReference type="GO" id="GO:0006203">
    <property type="term" value="P:dGTP catabolic process"/>
    <property type="evidence" value="ECO:0007669"/>
    <property type="project" value="TreeGrafter"/>
</dbReference>
<dbReference type="EMBL" id="MVBN01000002">
    <property type="protein sequence ID" value="OOK80986.1"/>
    <property type="molecule type" value="Genomic_DNA"/>
</dbReference>
<sequence>MIVVLVDPRRPSLVPVEAIELLGGPVQYTEEMPVAVPWSLRDAHPVHMGADAPVLLSSDPNHPAVAARLAGGARLISVPDRRRGERLLDAVAMMDKLRTDGPWESEQTHNSLRRYLLEETYELLDAVHRGDVNQLREELGDLLLQVLFHARIAEDAALLPFTIDDVADTLIRKLANRAPGVLAGQEISLHEQMAQWEERKAAEKSRNSVLDEVHTGQPALALAQKVIQRVSKAGLPPQLIPSGITSIRVSAEVDAENSLRAAILDFIDQVRSAEKAIAAARRGDSVAEELDVTPIGTITAEEWLAHWPSGASLVDAAPAAVTLETDEPALGSEPVFETVDVPGEADDALETSPETDPATGKESRGGSKKRKGRR</sequence>
<dbReference type="GO" id="GO:0046081">
    <property type="term" value="P:dUTP catabolic process"/>
    <property type="evidence" value="ECO:0007669"/>
    <property type="project" value="TreeGrafter"/>
</dbReference>
<proteinExistence type="predicted"/>
<dbReference type="Gene3D" id="1.10.287.1080">
    <property type="entry name" value="MazG-like"/>
    <property type="match status" value="1"/>
</dbReference>
<dbReference type="GO" id="GO:0006950">
    <property type="term" value="P:response to stress"/>
    <property type="evidence" value="ECO:0007669"/>
    <property type="project" value="UniProtKB-ARBA"/>
</dbReference>
<evidence type="ECO:0000313" key="4">
    <source>
        <dbReference type="EMBL" id="OOK80986.1"/>
    </source>
</evidence>
<evidence type="ECO:0000313" key="6">
    <source>
        <dbReference type="Proteomes" id="UP000516380"/>
    </source>
</evidence>
<dbReference type="PANTHER" id="PTHR30522:SF0">
    <property type="entry name" value="NUCLEOSIDE TRIPHOSPHATE PYROPHOSPHOHYDROLASE"/>
    <property type="match status" value="1"/>
</dbReference>
<dbReference type="GeneID" id="29699335"/>
<dbReference type="SUPFAM" id="SSF101386">
    <property type="entry name" value="all-alpha NTP pyrophosphatases"/>
    <property type="match status" value="1"/>
</dbReference>
<feature type="region of interest" description="Disordered" evidence="1">
    <location>
        <begin position="325"/>
        <end position="374"/>
    </location>
</feature>
<dbReference type="FunFam" id="1.10.287.1080:FF:000001">
    <property type="entry name" value="Nucleoside triphosphate pyrophosphohydrolase"/>
    <property type="match status" value="1"/>
</dbReference>
<dbReference type="EMBL" id="AP023343">
    <property type="protein sequence ID" value="BCI85999.1"/>
    <property type="molecule type" value="Genomic_DNA"/>
</dbReference>
<dbReference type="GO" id="GO:0046052">
    <property type="term" value="P:UTP catabolic process"/>
    <property type="evidence" value="ECO:0007669"/>
    <property type="project" value="TreeGrafter"/>
</dbReference>
<reference evidence="3 6" key="2">
    <citation type="submission" date="2020-07" db="EMBL/GenBank/DDBJ databases">
        <title>Mycobacterium kansasii (former subtype) with zoonotic potential isolated from diseased indoor pet cat, Japan.</title>
        <authorList>
            <person name="Fukano H."/>
            <person name="Terazono T."/>
            <person name="Hoshino Y."/>
        </authorList>
    </citation>
    <scope>NUCLEOTIDE SEQUENCE [LARGE SCALE GENOMIC DNA]</scope>
    <source>
        <strain evidence="3 6">Kuro-I</strain>
    </source>
</reference>
<dbReference type="CDD" id="cd11528">
    <property type="entry name" value="NTP-PPase_MazG_Nterm"/>
    <property type="match status" value="1"/>
</dbReference>
<dbReference type="STRING" id="1768.B1T50_08555"/>
<dbReference type="Proteomes" id="UP000516380">
    <property type="component" value="Chromosome"/>
</dbReference>
<dbReference type="AlphaFoldDB" id="A0A1V3XQE8"/>
<dbReference type="GO" id="GO:0046047">
    <property type="term" value="P:TTP catabolic process"/>
    <property type="evidence" value="ECO:0007669"/>
    <property type="project" value="TreeGrafter"/>
</dbReference>
<name>A0A1V3XQE8_MYCKA</name>
<dbReference type="PANTHER" id="PTHR30522">
    <property type="entry name" value="NUCLEOSIDE TRIPHOSPHATE PYROPHOSPHOHYDROLASE"/>
    <property type="match status" value="1"/>
</dbReference>
<dbReference type="GO" id="GO:0047693">
    <property type="term" value="F:ATP diphosphatase activity"/>
    <property type="evidence" value="ECO:0007669"/>
    <property type="project" value="UniProtKB-EC"/>
</dbReference>
<evidence type="ECO:0000313" key="3">
    <source>
        <dbReference type="EMBL" id="BCI85999.1"/>
    </source>
</evidence>
<dbReference type="Proteomes" id="UP000188532">
    <property type="component" value="Unassembled WGS sequence"/>
</dbReference>